<dbReference type="AlphaFoldDB" id="A0A974SFY3"/>
<dbReference type="RefSeq" id="WP_039835569.1">
    <property type="nucleotide sequence ID" value="NZ_CP068596.1"/>
</dbReference>
<gene>
    <name evidence="1" type="ORF">JI735_34140</name>
</gene>
<dbReference type="Proteomes" id="UP000595841">
    <property type="component" value="Plasmid unnamed1"/>
</dbReference>
<reference evidence="1 2" key="1">
    <citation type="submission" date="2021-01" db="EMBL/GenBank/DDBJ databases">
        <title>Whole genome sequence of Paenibacillus sonchi LMG 24727 for comparative genomics.</title>
        <authorList>
            <person name="Lee G."/>
            <person name="Kim M.-J."/>
            <person name="Lim K."/>
            <person name="Shin J.-H."/>
        </authorList>
    </citation>
    <scope>NUCLEOTIDE SEQUENCE [LARGE SCALE GENOMIC DNA]</scope>
    <source>
        <strain evidence="1 2">LMG 24727</strain>
        <plasmid evidence="1 2">unnamed1</plasmid>
    </source>
</reference>
<proteinExistence type="predicted"/>
<accession>A0A974SFY3</accession>
<keyword evidence="2" id="KW-1185">Reference proteome</keyword>
<sequence>MNINCEDKGMKMVVTLRDNALPVIEEYHDGVIIGKGTYTHEAYANAVLQSLDYDAIRTPVLPRNTIYYSEGPAKINLFFEIPAHSRRVYYHEAVIEDVSYPSLIFGVSLITRDEKKVVQGVFIAAIEEQFSISEETEMFCYPFTNVSASSHKVCWGTQKLPTIEKMSQLSSIPDLFFNTPNSDSYYSESINTRLTFRELMEEIKGKSFPEKYLKPIGQNLKEWIHEVTHSIY</sequence>
<dbReference type="InterPro" id="IPR032787">
    <property type="entry name" value="Prok-E2_D"/>
</dbReference>
<dbReference type="EMBL" id="CP068596">
    <property type="protein sequence ID" value="QQZ64482.1"/>
    <property type="molecule type" value="Genomic_DNA"/>
</dbReference>
<geneLocation type="plasmid" evidence="1 2">
    <name>unnamed1</name>
</geneLocation>
<evidence type="ECO:0000313" key="1">
    <source>
        <dbReference type="EMBL" id="QQZ64482.1"/>
    </source>
</evidence>
<protein>
    <submittedName>
        <fullName evidence="1">Uncharacterized protein</fullName>
    </submittedName>
</protein>
<organism evidence="1 2">
    <name type="scientific">Paenibacillus sonchi</name>
    <dbReference type="NCBI Taxonomy" id="373687"/>
    <lineage>
        <taxon>Bacteria</taxon>
        <taxon>Bacillati</taxon>
        <taxon>Bacillota</taxon>
        <taxon>Bacilli</taxon>
        <taxon>Bacillales</taxon>
        <taxon>Paenibacillaceae</taxon>
        <taxon>Paenibacillus</taxon>
        <taxon>Paenibacillus sonchi group</taxon>
    </lineage>
</organism>
<name>A0A974SFY3_9BACL</name>
<evidence type="ECO:0000313" key="2">
    <source>
        <dbReference type="Proteomes" id="UP000595841"/>
    </source>
</evidence>
<dbReference type="Pfam" id="PF14460">
    <property type="entry name" value="Prok-E2_D"/>
    <property type="match status" value="1"/>
</dbReference>
<keyword evidence="1" id="KW-0614">Plasmid</keyword>
<dbReference type="KEGG" id="pson:JI735_34140"/>